<proteinExistence type="predicted"/>
<evidence type="ECO:0000256" key="8">
    <source>
        <dbReference type="ARBA" id="ARBA00022777"/>
    </source>
</evidence>
<keyword evidence="9" id="KW-0067">ATP-binding</keyword>
<dbReference type="PRINTS" id="PR00344">
    <property type="entry name" value="BCTRLSENSOR"/>
</dbReference>
<dbReference type="STRING" id="1499687.BN1080_02692"/>
<accession>A0A098EN22</accession>
<evidence type="ECO:0000256" key="9">
    <source>
        <dbReference type="ARBA" id="ARBA00022840"/>
    </source>
</evidence>
<dbReference type="InterPro" id="IPR003594">
    <property type="entry name" value="HATPase_dom"/>
</dbReference>
<dbReference type="GO" id="GO:0016036">
    <property type="term" value="P:cellular response to phosphate starvation"/>
    <property type="evidence" value="ECO:0007669"/>
    <property type="project" value="TreeGrafter"/>
</dbReference>
<gene>
    <name evidence="15" type="primary">graS_3</name>
    <name evidence="15" type="ORF">BN1080_02692</name>
</gene>
<feature type="transmembrane region" description="Helical" evidence="13">
    <location>
        <begin position="52"/>
        <end position="70"/>
    </location>
</feature>
<evidence type="ECO:0000256" key="11">
    <source>
        <dbReference type="ARBA" id="ARBA00023012"/>
    </source>
</evidence>
<evidence type="ECO:0000256" key="4">
    <source>
        <dbReference type="ARBA" id="ARBA00022475"/>
    </source>
</evidence>
<dbReference type="Pfam" id="PF02518">
    <property type="entry name" value="HATPase_c"/>
    <property type="match status" value="1"/>
</dbReference>
<evidence type="ECO:0000256" key="1">
    <source>
        <dbReference type="ARBA" id="ARBA00000085"/>
    </source>
</evidence>
<dbReference type="GO" id="GO:0004721">
    <property type="term" value="F:phosphoprotein phosphatase activity"/>
    <property type="evidence" value="ECO:0007669"/>
    <property type="project" value="TreeGrafter"/>
</dbReference>
<evidence type="ECO:0000256" key="3">
    <source>
        <dbReference type="ARBA" id="ARBA00012438"/>
    </source>
</evidence>
<dbReference type="GO" id="GO:0005524">
    <property type="term" value="F:ATP binding"/>
    <property type="evidence" value="ECO:0007669"/>
    <property type="project" value="UniProtKB-KW"/>
</dbReference>
<evidence type="ECO:0000256" key="13">
    <source>
        <dbReference type="SAM" id="Phobius"/>
    </source>
</evidence>
<keyword evidence="4" id="KW-1003">Cell membrane</keyword>
<keyword evidence="7" id="KW-0547">Nucleotide-binding</keyword>
<keyword evidence="8 15" id="KW-0418">Kinase</keyword>
<keyword evidence="5" id="KW-0808">Transferase</keyword>
<evidence type="ECO:0000259" key="14">
    <source>
        <dbReference type="PROSITE" id="PS50109"/>
    </source>
</evidence>
<comment type="subcellular location">
    <subcellularLocation>
        <location evidence="2">Cell membrane</location>
        <topology evidence="2">Multi-pass membrane protein</topology>
    </subcellularLocation>
</comment>
<dbReference type="Gene3D" id="3.30.565.10">
    <property type="entry name" value="Histidine kinase-like ATPase, C-terminal domain"/>
    <property type="match status" value="1"/>
</dbReference>
<reference evidence="15 16" key="1">
    <citation type="submission" date="2014-09" db="EMBL/GenBank/DDBJ databases">
        <authorList>
            <person name="Urmite Genomes Urmite Genomes"/>
        </authorList>
    </citation>
    <scope>NUCLEOTIDE SEQUENCE [LARGE SCALE GENOMIC DNA]</scope>
    <source>
        <strain evidence="15 16">ES2</strain>
    </source>
</reference>
<dbReference type="InterPro" id="IPR005467">
    <property type="entry name" value="His_kinase_dom"/>
</dbReference>
<sequence>MRSIKRPPMRSSFNRTIARNFLSAIRGQLLVFFGMLFIFGLVYVLGKLPIGLFLYSVELSAFLFGIYLIIRYIQYAERYKTIEAFHTADLSRVVELSEAVHSTDRLYLQKIAFLLEELKEKEQTHLVRQADQLDYFTLWLHQIKTPISAISLLTQSSMAKEAKQISQELLRLEDYTHMALNYVKLEETGSEMDLASIDLDEVIKSAIKKYSILFIYNGIKLHYGPLQLKVLSDGKWLQNLIEQLLSNSLKYTASGSIAIYADPSQPQTLVIEDTGIGIRPEDLPKVFNKGYSGLNGRLHEKSTGLGLFLAQKIAQRLGHTLSIQSELGKGTRVSIRMAREDYTDFD</sequence>
<evidence type="ECO:0000256" key="5">
    <source>
        <dbReference type="ARBA" id="ARBA00022679"/>
    </source>
</evidence>
<dbReference type="PANTHER" id="PTHR45453">
    <property type="entry name" value="PHOSPHATE REGULON SENSOR PROTEIN PHOR"/>
    <property type="match status" value="1"/>
</dbReference>
<evidence type="ECO:0000256" key="7">
    <source>
        <dbReference type="ARBA" id="ARBA00022741"/>
    </source>
</evidence>
<keyword evidence="16" id="KW-1185">Reference proteome</keyword>
<dbReference type="GO" id="GO:0005886">
    <property type="term" value="C:plasma membrane"/>
    <property type="evidence" value="ECO:0007669"/>
    <property type="project" value="UniProtKB-SubCell"/>
</dbReference>
<feature type="domain" description="Histidine kinase" evidence="14">
    <location>
        <begin position="138"/>
        <end position="341"/>
    </location>
</feature>
<keyword evidence="11" id="KW-0902">Two-component regulatory system</keyword>
<organism evidence="15 16">
    <name type="scientific">Planococcus massiliensis</name>
    <dbReference type="NCBI Taxonomy" id="1499687"/>
    <lineage>
        <taxon>Bacteria</taxon>
        <taxon>Bacillati</taxon>
        <taxon>Bacillota</taxon>
        <taxon>Bacilli</taxon>
        <taxon>Bacillales</taxon>
        <taxon>Caryophanaceae</taxon>
        <taxon>Planococcus</taxon>
    </lineage>
</organism>
<keyword evidence="6 13" id="KW-0812">Transmembrane</keyword>
<evidence type="ECO:0000256" key="12">
    <source>
        <dbReference type="ARBA" id="ARBA00023136"/>
    </source>
</evidence>
<keyword evidence="10 13" id="KW-1133">Transmembrane helix</keyword>
<dbReference type="InterPro" id="IPR004358">
    <property type="entry name" value="Sig_transdc_His_kin-like_C"/>
</dbReference>
<dbReference type="SUPFAM" id="SSF55874">
    <property type="entry name" value="ATPase domain of HSP90 chaperone/DNA topoisomerase II/histidine kinase"/>
    <property type="match status" value="1"/>
</dbReference>
<feature type="transmembrane region" description="Helical" evidence="13">
    <location>
        <begin position="21"/>
        <end position="46"/>
    </location>
</feature>
<dbReference type="EMBL" id="CCXS01000001">
    <property type="protein sequence ID" value="CEG23688.1"/>
    <property type="molecule type" value="Genomic_DNA"/>
</dbReference>
<dbReference type="EC" id="2.7.13.3" evidence="3"/>
<evidence type="ECO:0000256" key="10">
    <source>
        <dbReference type="ARBA" id="ARBA00022989"/>
    </source>
</evidence>
<dbReference type="Proteomes" id="UP000043699">
    <property type="component" value="Unassembled WGS sequence"/>
</dbReference>
<dbReference type="InterPro" id="IPR050351">
    <property type="entry name" value="BphY/WalK/GraS-like"/>
</dbReference>
<evidence type="ECO:0000313" key="15">
    <source>
        <dbReference type="EMBL" id="CEG23688.1"/>
    </source>
</evidence>
<evidence type="ECO:0000313" key="16">
    <source>
        <dbReference type="Proteomes" id="UP000043699"/>
    </source>
</evidence>
<keyword evidence="12 13" id="KW-0472">Membrane</keyword>
<evidence type="ECO:0000256" key="2">
    <source>
        <dbReference type="ARBA" id="ARBA00004651"/>
    </source>
</evidence>
<protein>
    <recommendedName>
        <fullName evidence="3">histidine kinase</fullName>
        <ecNumber evidence="3">2.7.13.3</ecNumber>
    </recommendedName>
</protein>
<dbReference type="PROSITE" id="PS50109">
    <property type="entry name" value="HIS_KIN"/>
    <property type="match status" value="1"/>
</dbReference>
<dbReference type="AlphaFoldDB" id="A0A098EN22"/>
<dbReference type="PANTHER" id="PTHR45453:SF2">
    <property type="entry name" value="HISTIDINE KINASE"/>
    <property type="match status" value="1"/>
</dbReference>
<comment type="catalytic activity">
    <reaction evidence="1">
        <text>ATP + protein L-histidine = ADP + protein N-phospho-L-histidine.</text>
        <dbReference type="EC" id="2.7.13.3"/>
    </reaction>
</comment>
<evidence type="ECO:0000256" key="6">
    <source>
        <dbReference type="ARBA" id="ARBA00022692"/>
    </source>
</evidence>
<dbReference type="InterPro" id="IPR036890">
    <property type="entry name" value="HATPase_C_sf"/>
</dbReference>
<dbReference type="SMART" id="SM00387">
    <property type="entry name" value="HATPase_c"/>
    <property type="match status" value="1"/>
</dbReference>
<dbReference type="GO" id="GO:0000155">
    <property type="term" value="F:phosphorelay sensor kinase activity"/>
    <property type="evidence" value="ECO:0007669"/>
    <property type="project" value="TreeGrafter"/>
</dbReference>
<name>A0A098EN22_9BACL</name>